<dbReference type="GO" id="GO:1990023">
    <property type="term" value="C:mitotic spindle midzone"/>
    <property type="evidence" value="ECO:0007669"/>
    <property type="project" value="TreeGrafter"/>
</dbReference>
<feature type="region of interest" description="Disordered" evidence="6">
    <location>
        <begin position="800"/>
        <end position="1042"/>
    </location>
</feature>
<keyword evidence="3" id="KW-0132">Cell division</keyword>
<proteinExistence type="inferred from homology"/>
<keyword evidence="5" id="KW-0131">Cell cycle</keyword>
<dbReference type="PANTHER" id="PTHR21567">
    <property type="entry name" value="CLASP"/>
    <property type="match status" value="1"/>
</dbReference>
<dbReference type="InterPro" id="IPR027417">
    <property type="entry name" value="P-loop_NTPase"/>
</dbReference>
<comment type="similarity">
    <text evidence="2">Belongs to the CLASP family.</text>
</comment>
<dbReference type="eggNOG" id="ENOG502QT5T">
    <property type="taxonomic scope" value="Eukaryota"/>
</dbReference>
<dbReference type="PANTHER" id="PTHR21567:SF9">
    <property type="entry name" value="CLIP-ASSOCIATING PROTEIN"/>
    <property type="match status" value="1"/>
</dbReference>
<feature type="compositionally biased region" description="Polar residues" evidence="6">
    <location>
        <begin position="910"/>
        <end position="920"/>
    </location>
</feature>
<organism evidence="8 9">
    <name type="scientific">Trichosporon asahii var. asahii (strain CBS 8904)</name>
    <name type="common">Yeast</name>
    <dbReference type="NCBI Taxonomy" id="1220162"/>
    <lineage>
        <taxon>Eukaryota</taxon>
        <taxon>Fungi</taxon>
        <taxon>Dikarya</taxon>
        <taxon>Basidiomycota</taxon>
        <taxon>Agaricomycotina</taxon>
        <taxon>Tremellomycetes</taxon>
        <taxon>Trichosporonales</taxon>
        <taxon>Trichosporonaceae</taxon>
        <taxon>Trichosporon</taxon>
    </lineage>
</organism>
<dbReference type="Proteomes" id="UP000006757">
    <property type="component" value="Unassembled WGS sequence"/>
</dbReference>
<comment type="subcellular location">
    <subcellularLocation>
        <location evidence="1">Cytoplasm</location>
        <location evidence="1">Cytoskeleton</location>
        <location evidence="1">Spindle</location>
    </subcellularLocation>
</comment>
<feature type="compositionally biased region" description="Polar residues" evidence="6">
    <location>
        <begin position="959"/>
        <end position="970"/>
    </location>
</feature>
<evidence type="ECO:0000256" key="5">
    <source>
        <dbReference type="ARBA" id="ARBA00022776"/>
    </source>
</evidence>
<evidence type="ECO:0000256" key="6">
    <source>
        <dbReference type="SAM" id="MobiDB-lite"/>
    </source>
</evidence>
<name>K1VH72_TRIAC</name>
<evidence type="ECO:0000256" key="4">
    <source>
        <dbReference type="ARBA" id="ARBA00022701"/>
    </source>
</evidence>
<dbReference type="Pfam" id="PF12348">
    <property type="entry name" value="CLASP_N"/>
    <property type="match status" value="2"/>
</dbReference>
<accession>K1VH72</accession>
<dbReference type="OrthoDB" id="46159at2759"/>
<dbReference type="EMBL" id="AMBO01000346">
    <property type="protein sequence ID" value="EKD00161.1"/>
    <property type="molecule type" value="Genomic_DNA"/>
</dbReference>
<feature type="compositionally biased region" description="Polar residues" evidence="6">
    <location>
        <begin position="818"/>
        <end position="827"/>
    </location>
</feature>
<evidence type="ECO:0000256" key="1">
    <source>
        <dbReference type="ARBA" id="ARBA00004186"/>
    </source>
</evidence>
<dbReference type="GO" id="GO:0051301">
    <property type="term" value="P:cell division"/>
    <property type="evidence" value="ECO:0007669"/>
    <property type="project" value="UniProtKB-KW"/>
</dbReference>
<dbReference type="GO" id="GO:0008017">
    <property type="term" value="F:microtubule binding"/>
    <property type="evidence" value="ECO:0007669"/>
    <property type="project" value="TreeGrafter"/>
</dbReference>
<feature type="compositionally biased region" description="Low complexity" evidence="6">
    <location>
        <begin position="829"/>
        <end position="844"/>
    </location>
</feature>
<dbReference type="GO" id="GO:0005881">
    <property type="term" value="C:cytoplasmic microtubule"/>
    <property type="evidence" value="ECO:0007669"/>
    <property type="project" value="TreeGrafter"/>
</dbReference>
<gene>
    <name evidence="8" type="ORF">A1Q2_05504</name>
</gene>
<protein>
    <recommendedName>
        <fullName evidence="7">CLASP N-terminal domain-containing protein</fullName>
    </recommendedName>
</protein>
<dbReference type="InterPro" id="IPR024395">
    <property type="entry name" value="CLASP_N_dom"/>
</dbReference>
<comment type="caution">
    <text evidence="8">The sequence shown here is derived from an EMBL/GenBank/DDBJ whole genome shotgun (WGS) entry which is preliminary data.</text>
</comment>
<evidence type="ECO:0000256" key="3">
    <source>
        <dbReference type="ARBA" id="ARBA00022618"/>
    </source>
</evidence>
<feature type="compositionally biased region" description="Low complexity" evidence="6">
    <location>
        <begin position="996"/>
        <end position="1031"/>
    </location>
</feature>
<feature type="domain" description="CLASP N-terminal" evidence="7">
    <location>
        <begin position="562"/>
        <end position="625"/>
    </location>
</feature>
<dbReference type="InterPro" id="IPR016024">
    <property type="entry name" value="ARM-type_fold"/>
</dbReference>
<evidence type="ECO:0000259" key="7">
    <source>
        <dbReference type="Pfam" id="PF12348"/>
    </source>
</evidence>
<dbReference type="SUPFAM" id="SSF48371">
    <property type="entry name" value="ARM repeat"/>
    <property type="match status" value="1"/>
</dbReference>
<dbReference type="Gene3D" id="3.40.50.300">
    <property type="entry name" value="P-loop containing nucleotide triphosphate hydrolases"/>
    <property type="match status" value="1"/>
</dbReference>
<evidence type="ECO:0000313" key="9">
    <source>
        <dbReference type="Proteomes" id="UP000006757"/>
    </source>
</evidence>
<dbReference type="Gene3D" id="1.25.10.10">
    <property type="entry name" value="Leucine-rich Repeat Variant"/>
    <property type="match status" value="3"/>
</dbReference>
<keyword evidence="9" id="KW-1185">Reference proteome</keyword>
<feature type="compositionally biased region" description="Low complexity" evidence="6">
    <location>
        <begin position="971"/>
        <end position="980"/>
    </location>
</feature>
<feature type="domain" description="CLASP N-terminal" evidence="7">
    <location>
        <begin position="679"/>
        <end position="801"/>
    </location>
</feature>
<feature type="compositionally biased region" description="Polar residues" evidence="6">
    <location>
        <begin position="1032"/>
        <end position="1042"/>
    </location>
</feature>
<feature type="region of interest" description="Disordered" evidence="6">
    <location>
        <begin position="1"/>
        <end position="23"/>
    </location>
</feature>
<keyword evidence="4" id="KW-0493">Microtubule</keyword>
<evidence type="ECO:0000256" key="2">
    <source>
        <dbReference type="ARBA" id="ARBA00009549"/>
    </source>
</evidence>
<dbReference type="HOGENOM" id="CLU_238424_0_0_1"/>
<sequence length="1787" mass="193640">MSGALSNSPKDSGGNQTTSDQRQKILVTGWRKAGKSSCIKTVFQNLPVKDVPYIGITQKLEKVDYDSVTDMGHAVELRARSAGRTPGFILNYRLCHGYAENFVEVQSGLQEELEDFHYPSLQQYAGALDLSDPNTCNSIFSHLSTEVKPEMTSVHDTLLRDAWSRVVQKNMEMLPSVEALLLNFTEATMEQVTEYLSRFLQFRDIYKALGSATSSGAAPGGGNDIALVDSEDTEAPWMTQSTRLLPNTTISLWQFTPAYPYSGRMAAVSEEEVEAFLSSLRAADVDKKVNLIQLWGIKLEDLEVLPDRSIDAITLLISPFLRSPSHLLVTSTLSSFLPHFIPLIPSCQAHSHLRVAVLSLLPSLMEKLNDPKDKVHGPARICVSLLGAKCYEIETPQIAPSVKGKEKDSLTTVWETAVKDTMGSRGVRAKLEILKILAKLRNEPVAKLPLKPWLPSLVALLEDSDGSVRDSARELLSPPSTPAAARSELKKLMLARGVRKSISDSIIARVLGGTAIAGTNTPARASASPPATLSATAVRDGPTSATSADVVDVVYIASAKDLENEFKAMIPHFAGKETEHNWGPRERALIRIRGMLRGKAFLTQPEAFLQGLKAGLVEGLVKTVITCDRGGLLTTSALEPSHDSRPTIMRVGARARRGSGPIFGSVARPSTPYVGEDGRIVAEKSQRAVTAILVHTSPTPAKLIGHISAAIQDKSVQTRQYGAGHLKTYLEAQVEGHRGLVEGTSGVLEQIQQLLQRCLADTNPLVREQGRLAFWSFEKVWPTYASTLLAALDGSARKQLEKANPRAGSTPGAARISQPKTPRSSAMSALLAAKRAQAAQIAAKRAAEGEDPSQPIIETLPLDGTPNRAPKSPPSAPSEGTVTPKGGLESPTPAFSSPNVSARVAGTGEAASNTVVTSSLRPPEANSLMSTPAPGLENARSNGSRPETPANIPEGPNLIEQQTSPGSTLQSSVGSSAVAAPGQQTPRTNMRKSGIPVRSPPRNGSSPSSTRPRSVQRSSFTSSHSKASTLSRALSQSPSLKIDSSSVAFLESETPTKGLYPSGFPARLPHHDVRRVSHRAVDPSTTSMDHLPNSPADEQIRAQAAQAFSAAQQLLDFDDDEDAMAEVPVTPLRPIVKPTTPSMYRTPTSAYSKAGLRPLVRSLVQSLVQQPWESLDLGKAGLRPLVRSLVQSLVQQPWESLDLGKAGLRPLVRSLVQSLVQQPWESLDLGKAGLRPLVRSLVQSLVQQPWESLDLGKAGLRPLVRSLVQSLVQQPWESLDLGKAGLRPLVRSLVQSLVQQPWESLDLGKAGLRPLVRSLVQSLVQQPWESLDLGKAGLRPLVRSLVQSLVQQPWESLDLGKAGLRPLVRSLVQSLVQQPWESLDLGKAGLRPLVRSLVQSLVQQPWESLDLGKAGLRPLVRSLVQSLVQQPWESLDLGKAGLRPLVRSLVQSLVQQPWESLDLGKAGLRPLVRSLVQSLVQQPWESLDLGKAGLRPLVRSLVQSLVQQPWESLDLGKAGLRPLVRSLVQSLVQQPWESLDLGKAGLRPLVRSLVQSLVQQPWESLDLGKAGLRPLVRSLVQSLVQQPWESLDLGKAGLRPLVRSLVQSLVQQPWESLDLGKAGLRPLVRSLVQSLVQQPWESLDLGKAGLRPLVRSLVQSLVQQPWESLDLGKAGLRPLVRSLVQSLVQQPWESLDLGKAGLRPLVRSLVQSLVQQPWESLDLGKAGLRPLVRSLVQSLVQQPWESLDLGKAGLRPLVRSLVQSLVRQPWESLDLSKVSSLPPVHSS</sequence>
<feature type="compositionally biased region" description="Polar residues" evidence="6">
    <location>
        <begin position="1"/>
        <end position="20"/>
    </location>
</feature>
<dbReference type="GO" id="GO:0005876">
    <property type="term" value="C:spindle microtubule"/>
    <property type="evidence" value="ECO:0007669"/>
    <property type="project" value="TreeGrafter"/>
</dbReference>
<dbReference type="STRING" id="1220162.K1VH72"/>
<dbReference type="GO" id="GO:0090307">
    <property type="term" value="P:mitotic spindle assembly"/>
    <property type="evidence" value="ECO:0007669"/>
    <property type="project" value="TreeGrafter"/>
</dbReference>
<dbReference type="InParanoid" id="K1VH72"/>
<evidence type="ECO:0000313" key="8">
    <source>
        <dbReference type="EMBL" id="EKD00161.1"/>
    </source>
</evidence>
<keyword evidence="5" id="KW-0498">Mitosis</keyword>
<reference evidence="8 9" key="1">
    <citation type="journal article" date="2012" name="Eukaryot. Cell">
        <title>Genome sequence of the Trichosporon asahii environmental strain CBS 8904.</title>
        <authorList>
            <person name="Yang R.Y."/>
            <person name="Li H.T."/>
            <person name="Zhu H."/>
            <person name="Zhou G.P."/>
            <person name="Wang M."/>
            <person name="Wang L."/>
        </authorList>
    </citation>
    <scope>NUCLEOTIDE SEQUENCE [LARGE SCALE GENOMIC DNA]</scope>
    <source>
        <strain evidence="8 9">CBS 8904</strain>
    </source>
</reference>
<dbReference type="GO" id="GO:0005815">
    <property type="term" value="C:microtubule organizing center"/>
    <property type="evidence" value="ECO:0007669"/>
    <property type="project" value="TreeGrafter"/>
</dbReference>
<dbReference type="InterPro" id="IPR011989">
    <property type="entry name" value="ARM-like"/>
</dbReference>